<proteinExistence type="predicted"/>
<sequence length="46" mass="5553">MTHDLSSRIEYSEKYVDDTHEYRPTTGRVNPEMEKQAKEKYAKEFN</sequence>
<dbReference type="InterPro" id="IPR036858">
    <property type="entry name" value="Cyclin-dep_kinase_reg-sub_sf"/>
</dbReference>
<dbReference type="EMBL" id="LNFP01000590">
    <property type="protein sequence ID" value="KUF91357.1"/>
    <property type="molecule type" value="Genomic_DNA"/>
</dbReference>
<dbReference type="Proteomes" id="UP000054636">
    <property type="component" value="Unassembled WGS sequence"/>
</dbReference>
<organism evidence="2 3">
    <name type="scientific">Phytophthora nicotianae</name>
    <name type="common">Potato buckeye rot agent</name>
    <name type="synonym">Phytophthora parasitica</name>
    <dbReference type="NCBI Taxonomy" id="4792"/>
    <lineage>
        <taxon>Eukaryota</taxon>
        <taxon>Sar</taxon>
        <taxon>Stramenopiles</taxon>
        <taxon>Oomycota</taxon>
        <taxon>Peronosporomycetes</taxon>
        <taxon>Peronosporales</taxon>
        <taxon>Peronosporaceae</taxon>
        <taxon>Phytophthora</taxon>
    </lineage>
</organism>
<dbReference type="AlphaFoldDB" id="A0A0W8D4N2"/>
<dbReference type="Gene3D" id="3.30.170.10">
    <property type="entry name" value="Cyclin-dependent kinase, regulatory subunit"/>
    <property type="match status" value="1"/>
</dbReference>
<gene>
    <name evidence="2" type="ORF">AM588_10008231</name>
</gene>
<feature type="compositionally biased region" description="Basic and acidic residues" evidence="1">
    <location>
        <begin position="31"/>
        <end position="46"/>
    </location>
</feature>
<dbReference type="SUPFAM" id="SSF55637">
    <property type="entry name" value="Cell cycle regulatory proteins"/>
    <property type="match status" value="1"/>
</dbReference>
<feature type="region of interest" description="Disordered" evidence="1">
    <location>
        <begin position="1"/>
        <end position="46"/>
    </location>
</feature>
<reference evidence="2 3" key="1">
    <citation type="submission" date="2015-11" db="EMBL/GenBank/DDBJ databases">
        <title>Genomes and virulence difference between two physiological races of Phytophthora nicotianae.</title>
        <authorList>
            <person name="Liu H."/>
            <person name="Ma X."/>
            <person name="Yu H."/>
            <person name="Fang D."/>
            <person name="Li Y."/>
            <person name="Wang X."/>
            <person name="Wang W."/>
            <person name="Dong Y."/>
            <person name="Xiao B."/>
        </authorList>
    </citation>
    <scope>NUCLEOTIDE SEQUENCE [LARGE SCALE GENOMIC DNA]</scope>
    <source>
        <strain evidence="3">race 1</strain>
    </source>
</reference>
<comment type="caution">
    <text evidence="2">The sequence shown here is derived from an EMBL/GenBank/DDBJ whole genome shotgun (WGS) entry which is preliminary data.</text>
</comment>
<protein>
    <submittedName>
        <fullName evidence="2">Uncharacterized protein</fullName>
    </submittedName>
</protein>
<feature type="compositionally biased region" description="Basic and acidic residues" evidence="1">
    <location>
        <begin position="1"/>
        <end position="23"/>
    </location>
</feature>
<evidence type="ECO:0000256" key="1">
    <source>
        <dbReference type="SAM" id="MobiDB-lite"/>
    </source>
</evidence>
<evidence type="ECO:0000313" key="2">
    <source>
        <dbReference type="EMBL" id="KUF91357.1"/>
    </source>
</evidence>
<dbReference type="GO" id="GO:0016538">
    <property type="term" value="F:cyclin-dependent protein serine/threonine kinase regulator activity"/>
    <property type="evidence" value="ECO:0007669"/>
    <property type="project" value="InterPro"/>
</dbReference>
<name>A0A0W8D4N2_PHYNI</name>
<evidence type="ECO:0000313" key="3">
    <source>
        <dbReference type="Proteomes" id="UP000054636"/>
    </source>
</evidence>
<accession>A0A0W8D4N2</accession>